<name>A0ABT3T5P7_9GAMM</name>
<comment type="caution">
    <text evidence="2">The sequence shown here is derived from an EMBL/GenBank/DDBJ whole genome shotgun (WGS) entry which is preliminary data.</text>
</comment>
<accession>A0ABT3T5P7</accession>
<sequence>MLDSSFLRNSLVVVSATMVSAAVLASSVPPPANPFFADSNVPIGHGNSAQTDSINVAGPAGPTEIILPQTGDVTYQHLGPGHFGIAISPVYPNGKRAIWSNGGDRISKLDYDSLTVISEYALKPSLQTSAEADADIAMLDSLSGSDLAFGSIPLAAQYLTGLAGVYYLLDSNNTLFVGASDSIIAYGDVDDAPTDHNSAITKTGEWFKPAGIGGTFAGANLMFDGRICMVTNEGWIVILERDFSSYKAIQLPGGEDAAAHNQMMLDNGVRPGAGDWVRNAPAVDKNGGIYVPSFETMHKVVWDGTNLSIGEADGAWHAPYSNTSGLGSGATASLLGYGPDEDHLVVITDGDTVMNVETFWRGNIPAGWTAPTGALSNRTAGKIRVDMGDPNIAAIQSQQSVVVGGTGILVVNNEPASIPNGWPAAATTLLVGYAGNDPLFKPSGVQKFNWDMVNDTLTEDWVNSEVSSVNAVPIVSTASDIVYTVGARNGNWTVEAVDWTTGDSVFTYTTISARYNTLFSGMNLDQDGRIIHTTAFGIARYERLPGVTSPPPGC</sequence>
<evidence type="ECO:0000256" key="1">
    <source>
        <dbReference type="SAM" id="SignalP"/>
    </source>
</evidence>
<proteinExistence type="predicted"/>
<feature type="chain" id="PRO_5046271247" evidence="1">
    <location>
        <begin position="26"/>
        <end position="554"/>
    </location>
</feature>
<keyword evidence="1" id="KW-0732">Signal</keyword>
<reference evidence="2" key="1">
    <citation type="submission" date="2019-02" db="EMBL/GenBank/DDBJ databases">
        <authorList>
            <person name="Li S.-H."/>
        </authorList>
    </citation>
    <scope>NUCLEOTIDE SEQUENCE</scope>
    <source>
        <strain evidence="2">IMCC11814</strain>
    </source>
</reference>
<dbReference type="EMBL" id="SHNO01000001">
    <property type="protein sequence ID" value="MCX2977150.1"/>
    <property type="molecule type" value="Genomic_DNA"/>
</dbReference>
<dbReference type="RefSeq" id="WP_279248879.1">
    <property type="nucleotide sequence ID" value="NZ_SHNO01000001.1"/>
</dbReference>
<protein>
    <submittedName>
        <fullName evidence="2">Uncharacterized protein</fullName>
    </submittedName>
</protein>
<evidence type="ECO:0000313" key="3">
    <source>
        <dbReference type="Proteomes" id="UP001143304"/>
    </source>
</evidence>
<keyword evidence="3" id="KW-1185">Reference proteome</keyword>
<organism evidence="2 3">
    <name type="scientific">Candidatus Marimicrobium litorale</name>
    <dbReference type="NCBI Taxonomy" id="2518991"/>
    <lineage>
        <taxon>Bacteria</taxon>
        <taxon>Pseudomonadati</taxon>
        <taxon>Pseudomonadota</taxon>
        <taxon>Gammaproteobacteria</taxon>
        <taxon>Cellvibrionales</taxon>
        <taxon>Halieaceae</taxon>
        <taxon>Marimicrobium</taxon>
    </lineage>
</organism>
<gene>
    <name evidence="2" type="ORF">EYC82_07255</name>
</gene>
<evidence type="ECO:0000313" key="2">
    <source>
        <dbReference type="EMBL" id="MCX2977150.1"/>
    </source>
</evidence>
<dbReference type="Proteomes" id="UP001143304">
    <property type="component" value="Unassembled WGS sequence"/>
</dbReference>
<feature type="signal peptide" evidence="1">
    <location>
        <begin position="1"/>
        <end position="25"/>
    </location>
</feature>